<dbReference type="InterPro" id="IPR023213">
    <property type="entry name" value="CAT-like_dom_sf"/>
</dbReference>
<dbReference type="PaxDb" id="2711-XP_006484024.1"/>
<keyword evidence="2" id="KW-0808">Transferase</keyword>
<evidence type="ECO:0008006" key="6">
    <source>
        <dbReference type="Google" id="ProtNLM"/>
    </source>
</evidence>
<dbReference type="SMR" id="A0A067GQP1"/>
<dbReference type="STRING" id="2711.A0A067GQP1"/>
<dbReference type="Proteomes" id="UP000027120">
    <property type="component" value="Unassembled WGS sequence"/>
</dbReference>
<dbReference type="PANTHER" id="PTHR31623">
    <property type="entry name" value="F21J9.9"/>
    <property type="match status" value="1"/>
</dbReference>
<dbReference type="Pfam" id="PF02458">
    <property type="entry name" value="Transferase"/>
    <property type="match status" value="1"/>
</dbReference>
<evidence type="ECO:0000256" key="3">
    <source>
        <dbReference type="ARBA" id="ARBA00023315"/>
    </source>
</evidence>
<dbReference type="AlphaFoldDB" id="A0A067GQP1"/>
<dbReference type="Gene3D" id="3.30.559.10">
    <property type="entry name" value="Chloramphenicol acetyltransferase-like domain"/>
    <property type="match status" value="2"/>
</dbReference>
<organism evidence="4 5">
    <name type="scientific">Citrus sinensis</name>
    <name type="common">Sweet orange</name>
    <name type="synonym">Citrus aurantium var. sinensis</name>
    <dbReference type="NCBI Taxonomy" id="2711"/>
    <lineage>
        <taxon>Eukaryota</taxon>
        <taxon>Viridiplantae</taxon>
        <taxon>Streptophyta</taxon>
        <taxon>Embryophyta</taxon>
        <taxon>Tracheophyta</taxon>
        <taxon>Spermatophyta</taxon>
        <taxon>Magnoliopsida</taxon>
        <taxon>eudicotyledons</taxon>
        <taxon>Gunneridae</taxon>
        <taxon>Pentapetalae</taxon>
        <taxon>rosids</taxon>
        <taxon>malvids</taxon>
        <taxon>Sapindales</taxon>
        <taxon>Rutaceae</taxon>
        <taxon>Aurantioideae</taxon>
        <taxon>Citrus</taxon>
    </lineage>
</organism>
<evidence type="ECO:0000313" key="5">
    <source>
        <dbReference type="Proteomes" id="UP000027120"/>
    </source>
</evidence>
<keyword evidence="3" id="KW-0012">Acyltransferase</keyword>
<reference evidence="4 5" key="1">
    <citation type="submission" date="2014-04" db="EMBL/GenBank/DDBJ databases">
        <authorList>
            <consortium name="International Citrus Genome Consortium"/>
            <person name="Gmitter F."/>
            <person name="Chen C."/>
            <person name="Farmerie W."/>
            <person name="Harkins T."/>
            <person name="Desany B."/>
            <person name="Mohiuddin M."/>
            <person name="Kodira C."/>
            <person name="Borodovsky M."/>
            <person name="Lomsadze A."/>
            <person name="Burns P."/>
            <person name="Jenkins J."/>
            <person name="Prochnik S."/>
            <person name="Shu S."/>
            <person name="Chapman J."/>
            <person name="Pitluck S."/>
            <person name="Schmutz J."/>
            <person name="Rokhsar D."/>
        </authorList>
    </citation>
    <scope>NUCLEOTIDE SEQUENCE</scope>
</reference>
<accession>A0A067GQP1</accession>
<evidence type="ECO:0000256" key="1">
    <source>
        <dbReference type="ARBA" id="ARBA00009861"/>
    </source>
</evidence>
<comment type="similarity">
    <text evidence="1">Belongs to the plant acyltransferase family.</text>
</comment>
<dbReference type="PANTHER" id="PTHR31623:SF122">
    <property type="entry name" value="HXXXD-TYPE ACYL-TRANSFERASE FAMILY PROTEIN"/>
    <property type="match status" value="1"/>
</dbReference>
<dbReference type="EMBL" id="KK784875">
    <property type="protein sequence ID" value="KDO82048.1"/>
    <property type="molecule type" value="Genomic_DNA"/>
</dbReference>
<dbReference type="eggNOG" id="ENOG502QQQA">
    <property type="taxonomic scope" value="Eukaryota"/>
</dbReference>
<evidence type="ECO:0000256" key="2">
    <source>
        <dbReference type="ARBA" id="ARBA00022679"/>
    </source>
</evidence>
<name>A0A067GQP1_CITSI</name>
<evidence type="ECO:0000313" key="4">
    <source>
        <dbReference type="EMBL" id="KDO82048.1"/>
    </source>
</evidence>
<keyword evidence="5" id="KW-1185">Reference proteome</keyword>
<protein>
    <recommendedName>
        <fullName evidence="6">BAHD acyltransferase</fullName>
    </recommendedName>
</protein>
<dbReference type="GO" id="GO:0016746">
    <property type="term" value="F:acyltransferase activity"/>
    <property type="evidence" value="ECO:0007669"/>
    <property type="project" value="UniProtKB-KW"/>
</dbReference>
<gene>
    <name evidence="4" type="ORF">CISIN_1g012688mg</name>
</gene>
<sequence>MTKAKEKEMKVEIISKETIKPSSPTPNHLKDYKLSLLDQIAPPSYETLLLFYSFNGDDDRQHHHHISVYKANKLSLQLKQSLSETLTRFYPLAGRVKDNITIDCSDHGAVYVEAQVNCLLQDLLKQPNGDSVIQLVPIQLAEESKPGLLLFVQSSFFTCGGVAIGVCISHKIADAATVVTFIRSWAGAAAGDHRRVYYPSYNASSLFPPRDVTATAMLFLNPPFNMAMKEKCFTKRFVFYGPKIAALEAALSAPSTRGEAVTALIWKCAVNASRSNSGVSKLSILSRSVDIRKITVPPLPDNSVGNLVGYYASQKDESDIQLQGLVRELREGIQDFSKSYLQKLQREDALEAITESCKDAIAILISNDVDLYVCNSLCDVSLYDIDFGWGNPTWVTNISSNAPNHKNLVGLIDSSTGDGSIEAWVTLSEADMALFERDPDLLCYAATFDYPSVLKSYL</sequence>
<proteinExistence type="inferred from homology"/>